<organism evidence="1 2">
    <name type="scientific">Trifolium medium</name>
    <dbReference type="NCBI Taxonomy" id="97028"/>
    <lineage>
        <taxon>Eukaryota</taxon>
        <taxon>Viridiplantae</taxon>
        <taxon>Streptophyta</taxon>
        <taxon>Embryophyta</taxon>
        <taxon>Tracheophyta</taxon>
        <taxon>Spermatophyta</taxon>
        <taxon>Magnoliopsida</taxon>
        <taxon>eudicotyledons</taxon>
        <taxon>Gunneridae</taxon>
        <taxon>Pentapetalae</taxon>
        <taxon>rosids</taxon>
        <taxon>fabids</taxon>
        <taxon>Fabales</taxon>
        <taxon>Fabaceae</taxon>
        <taxon>Papilionoideae</taxon>
        <taxon>50 kb inversion clade</taxon>
        <taxon>NPAAA clade</taxon>
        <taxon>Hologalegina</taxon>
        <taxon>IRL clade</taxon>
        <taxon>Trifolieae</taxon>
        <taxon>Trifolium</taxon>
    </lineage>
</organism>
<name>A0A392NAE3_9FABA</name>
<evidence type="ECO:0000313" key="2">
    <source>
        <dbReference type="Proteomes" id="UP000265520"/>
    </source>
</evidence>
<dbReference type="GO" id="GO:0032783">
    <property type="term" value="C:super elongation complex"/>
    <property type="evidence" value="ECO:0007669"/>
    <property type="project" value="InterPro"/>
</dbReference>
<feature type="non-terminal residue" evidence="1">
    <location>
        <position position="1"/>
    </location>
</feature>
<dbReference type="PANTHER" id="PTHR15970">
    <property type="entry name" value="ELL-ASSOCIATED FACTOR EAF"/>
    <property type="match status" value="1"/>
</dbReference>
<protein>
    <submittedName>
        <fullName evidence="1">Suppressor protein SRP40-like</fullName>
    </submittedName>
</protein>
<accession>A0A392NAE3</accession>
<gene>
    <name evidence="1" type="ORF">A2U01_0017807</name>
</gene>
<dbReference type="PANTHER" id="PTHR15970:SF13">
    <property type="entry name" value="TRANSCRIPTION ELONGATION FACTOR EAF N-TERMINAL DOMAIN-CONTAINING PROTEIN"/>
    <property type="match status" value="1"/>
</dbReference>
<dbReference type="GO" id="GO:0003711">
    <property type="term" value="F:transcription elongation factor activity"/>
    <property type="evidence" value="ECO:0007669"/>
    <property type="project" value="TreeGrafter"/>
</dbReference>
<proteinExistence type="predicted"/>
<sequence>QPNRKAQCAFEGNSEEHKEDDAVLFFDGETLRLELLHKVVEQLQHIQMPGESSTVAASSPIRKSAKRAPFDSARSAFEAALPLSASACQLFLSS</sequence>
<dbReference type="GO" id="GO:0006368">
    <property type="term" value="P:transcription elongation by RNA polymerase II"/>
    <property type="evidence" value="ECO:0007669"/>
    <property type="project" value="InterPro"/>
</dbReference>
<dbReference type="InterPro" id="IPR027093">
    <property type="entry name" value="EAF_fam"/>
</dbReference>
<dbReference type="Proteomes" id="UP000265520">
    <property type="component" value="Unassembled WGS sequence"/>
</dbReference>
<reference evidence="1 2" key="1">
    <citation type="journal article" date="2018" name="Front. Plant Sci.">
        <title>Red Clover (Trifolium pratense) and Zigzag Clover (T. medium) - A Picture of Genomic Similarities and Differences.</title>
        <authorList>
            <person name="Dluhosova J."/>
            <person name="Istvanek J."/>
            <person name="Nedelnik J."/>
            <person name="Repkova J."/>
        </authorList>
    </citation>
    <scope>NUCLEOTIDE SEQUENCE [LARGE SCALE GENOMIC DNA]</scope>
    <source>
        <strain evidence="2">cv. 10/8</strain>
        <tissue evidence="1">Leaf</tissue>
    </source>
</reference>
<comment type="caution">
    <text evidence="1">The sequence shown here is derived from an EMBL/GenBank/DDBJ whole genome shotgun (WGS) entry which is preliminary data.</text>
</comment>
<dbReference type="EMBL" id="LXQA010033346">
    <property type="protein sequence ID" value="MCH96817.1"/>
    <property type="molecule type" value="Genomic_DNA"/>
</dbReference>
<evidence type="ECO:0000313" key="1">
    <source>
        <dbReference type="EMBL" id="MCH96817.1"/>
    </source>
</evidence>
<keyword evidence="2" id="KW-1185">Reference proteome</keyword>
<dbReference type="AlphaFoldDB" id="A0A392NAE3"/>